<dbReference type="SUPFAM" id="SSF47413">
    <property type="entry name" value="lambda repressor-like DNA-binding domains"/>
    <property type="match status" value="1"/>
</dbReference>
<dbReference type="Proteomes" id="UP001151234">
    <property type="component" value="Unassembled WGS sequence"/>
</dbReference>
<proteinExistence type="predicted"/>
<dbReference type="Pfam" id="PF13377">
    <property type="entry name" value="Peripla_BP_3"/>
    <property type="match status" value="1"/>
</dbReference>
<reference evidence="5" key="1">
    <citation type="submission" date="2022-11" db="EMBL/GenBank/DDBJ databases">
        <title>Draft genome sequence of Hoeflea poritis E7-10 and Hoeflea prorocentri PM5-8, separated from scleractinian coral Porites lutea and marine dinoflagellate.</title>
        <authorList>
            <person name="Zhang G."/>
            <person name="Wei Q."/>
            <person name="Cai L."/>
        </authorList>
    </citation>
    <scope>NUCLEOTIDE SEQUENCE</scope>
    <source>
        <strain evidence="5">PM5-8</strain>
    </source>
</reference>
<keyword evidence="2 5" id="KW-0238">DNA-binding</keyword>
<dbReference type="GO" id="GO:0000976">
    <property type="term" value="F:transcription cis-regulatory region binding"/>
    <property type="evidence" value="ECO:0007669"/>
    <property type="project" value="TreeGrafter"/>
</dbReference>
<gene>
    <name evidence="5" type="ORF">OQ273_02985</name>
</gene>
<dbReference type="CDD" id="cd01575">
    <property type="entry name" value="PBP1_GntR"/>
    <property type="match status" value="1"/>
</dbReference>
<dbReference type="PANTHER" id="PTHR30146:SF33">
    <property type="entry name" value="TRANSCRIPTIONAL REGULATOR"/>
    <property type="match status" value="1"/>
</dbReference>
<protein>
    <submittedName>
        <fullName evidence="5">LacI family DNA-binding transcriptional regulator</fullName>
    </submittedName>
</protein>
<dbReference type="SUPFAM" id="SSF53822">
    <property type="entry name" value="Periplasmic binding protein-like I"/>
    <property type="match status" value="1"/>
</dbReference>
<evidence type="ECO:0000256" key="2">
    <source>
        <dbReference type="ARBA" id="ARBA00023125"/>
    </source>
</evidence>
<feature type="domain" description="HTH lacI-type" evidence="4">
    <location>
        <begin position="9"/>
        <end position="63"/>
    </location>
</feature>
<dbReference type="Pfam" id="PF00356">
    <property type="entry name" value="LacI"/>
    <property type="match status" value="1"/>
</dbReference>
<dbReference type="InterPro" id="IPR000843">
    <property type="entry name" value="HTH_LacI"/>
</dbReference>
<dbReference type="InterPro" id="IPR046335">
    <property type="entry name" value="LacI/GalR-like_sensor"/>
</dbReference>
<dbReference type="GO" id="GO:0003700">
    <property type="term" value="F:DNA-binding transcription factor activity"/>
    <property type="evidence" value="ECO:0007669"/>
    <property type="project" value="TreeGrafter"/>
</dbReference>
<dbReference type="PROSITE" id="PS50932">
    <property type="entry name" value="HTH_LACI_2"/>
    <property type="match status" value="1"/>
</dbReference>
<dbReference type="AlphaFoldDB" id="A0A9X3UIB5"/>
<evidence type="ECO:0000259" key="4">
    <source>
        <dbReference type="PROSITE" id="PS50932"/>
    </source>
</evidence>
<dbReference type="PANTHER" id="PTHR30146">
    <property type="entry name" value="LACI-RELATED TRANSCRIPTIONAL REPRESSOR"/>
    <property type="match status" value="1"/>
</dbReference>
<dbReference type="Gene3D" id="3.40.50.2300">
    <property type="match status" value="2"/>
</dbReference>
<keyword evidence="3" id="KW-0804">Transcription</keyword>
<dbReference type="InterPro" id="IPR028082">
    <property type="entry name" value="Peripla_BP_I"/>
</dbReference>
<evidence type="ECO:0000256" key="1">
    <source>
        <dbReference type="ARBA" id="ARBA00023015"/>
    </source>
</evidence>
<dbReference type="InterPro" id="IPR010982">
    <property type="entry name" value="Lambda_DNA-bd_dom_sf"/>
</dbReference>
<dbReference type="SMART" id="SM00354">
    <property type="entry name" value="HTH_LACI"/>
    <property type="match status" value="1"/>
</dbReference>
<organism evidence="5 6">
    <name type="scientific">Hoeflea prorocentri</name>
    <dbReference type="NCBI Taxonomy" id="1922333"/>
    <lineage>
        <taxon>Bacteria</taxon>
        <taxon>Pseudomonadati</taxon>
        <taxon>Pseudomonadota</taxon>
        <taxon>Alphaproteobacteria</taxon>
        <taxon>Hyphomicrobiales</taxon>
        <taxon>Rhizobiaceae</taxon>
        <taxon>Hoeflea</taxon>
    </lineage>
</organism>
<name>A0A9X3UIB5_9HYPH</name>
<evidence type="ECO:0000313" key="6">
    <source>
        <dbReference type="Proteomes" id="UP001151234"/>
    </source>
</evidence>
<keyword evidence="6" id="KW-1185">Reference proteome</keyword>
<keyword evidence="1" id="KW-0805">Transcription regulation</keyword>
<dbReference type="RefSeq" id="WP_267988989.1">
    <property type="nucleotide sequence ID" value="NZ_JAPJZI010000001.1"/>
</dbReference>
<evidence type="ECO:0000313" key="5">
    <source>
        <dbReference type="EMBL" id="MDA5397529.1"/>
    </source>
</evidence>
<dbReference type="PROSITE" id="PS00356">
    <property type="entry name" value="HTH_LACI_1"/>
    <property type="match status" value="1"/>
</dbReference>
<accession>A0A9X3UIB5</accession>
<dbReference type="CDD" id="cd01392">
    <property type="entry name" value="HTH_LacI"/>
    <property type="match status" value="1"/>
</dbReference>
<evidence type="ECO:0000256" key="3">
    <source>
        <dbReference type="ARBA" id="ARBA00023163"/>
    </source>
</evidence>
<dbReference type="EMBL" id="JAPJZI010000001">
    <property type="protein sequence ID" value="MDA5397529.1"/>
    <property type="molecule type" value="Genomic_DNA"/>
</dbReference>
<sequence length="337" mass="36447">MARENKAKVNLSEVAKAAGVSKMTASRVLRNASGFSEETRQRVLREVERLGYVPNRIAAAFGSEQTSTIIGVSVPFLSSSLFGAVLDSTNGALAKFGYQTMIGAHENSSETEETWVKNILSWRPAGLILSAPRHSKATRDLLRNHGIPVAEIWNLNTSPIDLSVGFNHYDCGHEMALYILSKGYRRIGYVGADALAPGLGALRRKGFIAALEASNMTFASEEILSDRSSFYAGFYGTETILNRNRNLDCIYFQDDAMAIGGYFYCKSKDLRVPQDIAIAGWGSMEIASVLPQRLTTTVVSTQALGKAAAQSLVARIRGEPVDDVVISGTRLAPGATV</sequence>
<comment type="caution">
    <text evidence="5">The sequence shown here is derived from an EMBL/GenBank/DDBJ whole genome shotgun (WGS) entry which is preliminary data.</text>
</comment>
<dbReference type="Gene3D" id="1.10.260.40">
    <property type="entry name" value="lambda repressor-like DNA-binding domains"/>
    <property type="match status" value="1"/>
</dbReference>